<reference evidence="1 2" key="1">
    <citation type="submission" date="2016-07" db="EMBL/GenBank/DDBJ databases">
        <title>Pervasive Adenine N6-methylation of Active Genes in Fungi.</title>
        <authorList>
            <consortium name="DOE Joint Genome Institute"/>
            <person name="Mondo S.J."/>
            <person name="Dannebaum R.O."/>
            <person name="Kuo R.C."/>
            <person name="Labutti K."/>
            <person name="Haridas S."/>
            <person name="Kuo A."/>
            <person name="Salamov A."/>
            <person name="Ahrendt S.R."/>
            <person name="Lipzen A."/>
            <person name="Sullivan W."/>
            <person name="Andreopoulos W.B."/>
            <person name="Clum A."/>
            <person name="Lindquist E."/>
            <person name="Daum C."/>
            <person name="Ramamoorthy G.K."/>
            <person name="Gryganskyi A."/>
            <person name="Culley D."/>
            <person name="Magnuson J.K."/>
            <person name="James T.Y."/>
            <person name="O'Malley M.A."/>
            <person name="Stajich J.E."/>
            <person name="Spatafora J.W."/>
            <person name="Visel A."/>
            <person name="Grigoriev I.V."/>
        </authorList>
    </citation>
    <scope>NUCLEOTIDE SEQUENCE [LARGE SCALE GENOMIC DNA]</scope>
    <source>
        <strain evidence="1 2">ATCC 12442</strain>
    </source>
</reference>
<dbReference type="EMBL" id="MCFD01000017">
    <property type="protein sequence ID" value="ORX66145.1"/>
    <property type="molecule type" value="Genomic_DNA"/>
</dbReference>
<proteinExistence type="predicted"/>
<sequence length="163" mass="16962">SLLQTTTLSSLQSSTQLSFSCFPPLLRSLFSLLLRHLHFSLALRLLLIPASQPRTTALQLLLSRSPPSAAVQAVAAGASRSPVHSTTTLAMPAATATLMRTPCIPAMPMHARRAITCMAITVPLPASASAVGVVMLGTACVLAGHGAADISIPAICTRWLPCI</sequence>
<evidence type="ECO:0000313" key="1">
    <source>
        <dbReference type="EMBL" id="ORX66145.1"/>
    </source>
</evidence>
<feature type="non-terminal residue" evidence="1">
    <location>
        <position position="1"/>
    </location>
</feature>
<keyword evidence="2" id="KW-1185">Reference proteome</keyword>
<protein>
    <submittedName>
        <fullName evidence="1">Uncharacterized protein</fullName>
    </submittedName>
</protein>
<dbReference type="AlphaFoldDB" id="A0A1Y1VYP4"/>
<gene>
    <name evidence="1" type="ORF">DL89DRAFT_72422</name>
</gene>
<dbReference type="Proteomes" id="UP000193922">
    <property type="component" value="Unassembled WGS sequence"/>
</dbReference>
<dbReference type="GeneID" id="63808659"/>
<name>A0A1Y1VYP4_9FUNG</name>
<organism evidence="1 2">
    <name type="scientific">Linderina pennispora</name>
    <dbReference type="NCBI Taxonomy" id="61395"/>
    <lineage>
        <taxon>Eukaryota</taxon>
        <taxon>Fungi</taxon>
        <taxon>Fungi incertae sedis</taxon>
        <taxon>Zoopagomycota</taxon>
        <taxon>Kickxellomycotina</taxon>
        <taxon>Kickxellomycetes</taxon>
        <taxon>Kickxellales</taxon>
        <taxon>Kickxellaceae</taxon>
        <taxon>Linderina</taxon>
    </lineage>
</organism>
<accession>A0A1Y1VYP4</accession>
<evidence type="ECO:0000313" key="2">
    <source>
        <dbReference type="Proteomes" id="UP000193922"/>
    </source>
</evidence>
<comment type="caution">
    <text evidence="1">The sequence shown here is derived from an EMBL/GenBank/DDBJ whole genome shotgun (WGS) entry which is preliminary data.</text>
</comment>
<dbReference type="RefSeq" id="XP_040740172.1">
    <property type="nucleotide sequence ID" value="XM_040892011.1"/>
</dbReference>